<dbReference type="InterPro" id="IPR050950">
    <property type="entry name" value="HTH-type_LysR_regulators"/>
</dbReference>
<dbReference type="GO" id="GO:0003700">
    <property type="term" value="F:DNA-binding transcription factor activity"/>
    <property type="evidence" value="ECO:0007669"/>
    <property type="project" value="InterPro"/>
</dbReference>
<dbReference type="InterPro" id="IPR000847">
    <property type="entry name" value="LysR_HTH_N"/>
</dbReference>
<keyword evidence="2" id="KW-0805">Transcription regulation</keyword>
<dbReference type="KEGG" id="cem:LH23_00645"/>
<dbReference type="PANTHER" id="PTHR30419">
    <property type="entry name" value="HTH-TYPE TRANSCRIPTIONAL REGULATOR YBHD"/>
    <property type="match status" value="1"/>
</dbReference>
<dbReference type="InterPro" id="IPR005119">
    <property type="entry name" value="LysR_subst-bd"/>
</dbReference>
<keyword evidence="3" id="KW-0238">DNA-binding</keyword>
<evidence type="ECO:0000256" key="3">
    <source>
        <dbReference type="ARBA" id="ARBA00023125"/>
    </source>
</evidence>
<dbReference type="PROSITE" id="PS50931">
    <property type="entry name" value="HTH_LYSR"/>
    <property type="match status" value="1"/>
</dbReference>
<dbReference type="SUPFAM" id="SSF46785">
    <property type="entry name" value="Winged helix' DNA-binding domain"/>
    <property type="match status" value="1"/>
</dbReference>
<protein>
    <recommendedName>
        <fullName evidence="5">HTH lysR-type domain-containing protein</fullName>
    </recommendedName>
</protein>
<sequence>MELRQIRHFIAVAEHENFTRAALSMHIVQSALSTSIKQLEEELGTPLFIRSTRKVRLTMAGKVFLHYAHTIGHYVDKAVQEVDAIVSLKTGTLSIGTVQSVPPFIDLPELLETFIRKFPDFEVKLCQGSSERLNEKIQNQQIDLAIMPVEEVSDRLASRIIACDEMVLAFAHDFPGLPTEGETIAMEALAGLSFIDFESGQGTRKVNDGCFALQGLSRKITFEVSDLDTLLSLVERKMGVALLPEEVVLARGDKLARLKISNADLCWELAVVWLSDTPGSLKVHDRPVQEFLDILDPAGEEA</sequence>
<evidence type="ECO:0000256" key="4">
    <source>
        <dbReference type="ARBA" id="ARBA00023163"/>
    </source>
</evidence>
<keyword evidence="4" id="KW-0804">Transcription</keyword>
<feature type="domain" description="HTH lysR-type" evidence="5">
    <location>
        <begin position="1"/>
        <end position="58"/>
    </location>
</feature>
<dbReference type="AlphaFoldDB" id="A0AAN0VS39"/>
<dbReference type="FunFam" id="1.10.10.10:FF:000001">
    <property type="entry name" value="LysR family transcriptional regulator"/>
    <property type="match status" value="1"/>
</dbReference>
<dbReference type="Proteomes" id="UP000029516">
    <property type="component" value="Chromosome"/>
</dbReference>
<dbReference type="SUPFAM" id="SSF53850">
    <property type="entry name" value="Periplasmic binding protein-like II"/>
    <property type="match status" value="1"/>
</dbReference>
<evidence type="ECO:0000313" key="7">
    <source>
        <dbReference type="Proteomes" id="UP000029516"/>
    </source>
</evidence>
<name>A0AAN0VS39_9ENTR</name>
<dbReference type="Gene3D" id="1.10.10.10">
    <property type="entry name" value="Winged helix-like DNA-binding domain superfamily/Winged helix DNA-binding domain"/>
    <property type="match status" value="1"/>
</dbReference>
<dbReference type="Gene3D" id="3.40.190.290">
    <property type="match status" value="1"/>
</dbReference>
<proteinExistence type="inferred from homology"/>
<organism evidence="6 7">
    <name type="scientific">Cedecea neteri</name>
    <dbReference type="NCBI Taxonomy" id="158822"/>
    <lineage>
        <taxon>Bacteria</taxon>
        <taxon>Pseudomonadati</taxon>
        <taxon>Pseudomonadota</taxon>
        <taxon>Gammaproteobacteria</taxon>
        <taxon>Enterobacterales</taxon>
        <taxon>Enterobacteriaceae</taxon>
        <taxon>Cedecea</taxon>
    </lineage>
</organism>
<accession>A0AAN0VS39</accession>
<evidence type="ECO:0000256" key="2">
    <source>
        <dbReference type="ARBA" id="ARBA00023015"/>
    </source>
</evidence>
<dbReference type="GO" id="GO:0003677">
    <property type="term" value="F:DNA binding"/>
    <property type="evidence" value="ECO:0007669"/>
    <property type="project" value="UniProtKB-KW"/>
</dbReference>
<evidence type="ECO:0000256" key="1">
    <source>
        <dbReference type="ARBA" id="ARBA00009437"/>
    </source>
</evidence>
<reference evidence="6 7" key="1">
    <citation type="submission" date="2014-09" db="EMBL/GenBank/DDBJ databases">
        <authorList>
            <person name="Chan K.-G."/>
        </authorList>
    </citation>
    <scope>NUCLEOTIDE SEQUENCE [LARGE SCALE GENOMIC DNA]</scope>
    <source>
        <strain evidence="6 7">M006</strain>
    </source>
</reference>
<evidence type="ECO:0000259" key="5">
    <source>
        <dbReference type="PROSITE" id="PS50931"/>
    </source>
</evidence>
<dbReference type="EMBL" id="CP009458">
    <property type="protein sequence ID" value="AIR59215.1"/>
    <property type="molecule type" value="Genomic_DNA"/>
</dbReference>
<comment type="similarity">
    <text evidence="1">Belongs to the LysR transcriptional regulatory family.</text>
</comment>
<dbReference type="Pfam" id="PF03466">
    <property type="entry name" value="LysR_substrate"/>
    <property type="match status" value="1"/>
</dbReference>
<dbReference type="Pfam" id="PF00126">
    <property type="entry name" value="HTH_1"/>
    <property type="match status" value="1"/>
</dbReference>
<dbReference type="InterPro" id="IPR036388">
    <property type="entry name" value="WH-like_DNA-bd_sf"/>
</dbReference>
<gene>
    <name evidence="6" type="ORF">LH23_00645</name>
</gene>
<dbReference type="InterPro" id="IPR036390">
    <property type="entry name" value="WH_DNA-bd_sf"/>
</dbReference>
<evidence type="ECO:0000313" key="6">
    <source>
        <dbReference type="EMBL" id="AIR59215.1"/>
    </source>
</evidence>
<dbReference type="PRINTS" id="PR00039">
    <property type="entry name" value="HTHLYSR"/>
</dbReference>
<dbReference type="GO" id="GO:0005829">
    <property type="term" value="C:cytosol"/>
    <property type="evidence" value="ECO:0007669"/>
    <property type="project" value="TreeGrafter"/>
</dbReference>